<dbReference type="ExpressionAtlas" id="A0A1D6NZT7">
    <property type="expression patterns" value="baseline and differential"/>
</dbReference>
<dbReference type="EMBL" id="CM000785">
    <property type="protein sequence ID" value="AQL03411.1"/>
    <property type="molecule type" value="Genomic_DNA"/>
</dbReference>
<feature type="domain" description="Damage-control phosphatase ARMT1-like metal-binding" evidence="7">
    <location>
        <begin position="299"/>
        <end position="392"/>
    </location>
</feature>
<dbReference type="PIRSF" id="PIRSF030210">
    <property type="entry name" value="UCP030210"/>
    <property type="match status" value="1"/>
</dbReference>
<reference evidence="8" key="1">
    <citation type="submission" date="2015-12" db="EMBL/GenBank/DDBJ databases">
        <title>Update maize B73 reference genome by single molecule sequencing technologies.</title>
        <authorList>
            <consortium name="Maize Genome Sequencing Project"/>
            <person name="Ware D."/>
        </authorList>
    </citation>
    <scope>NUCLEOTIDE SEQUENCE</scope>
    <source>
        <tissue evidence="8">Seedling</tissue>
    </source>
</reference>
<organism evidence="8">
    <name type="scientific">Zea mays</name>
    <name type="common">Maize</name>
    <dbReference type="NCBI Taxonomy" id="4577"/>
    <lineage>
        <taxon>Eukaryota</taxon>
        <taxon>Viridiplantae</taxon>
        <taxon>Streptophyta</taxon>
        <taxon>Embryophyta</taxon>
        <taxon>Tracheophyta</taxon>
        <taxon>Spermatophyta</taxon>
        <taxon>Magnoliopsida</taxon>
        <taxon>Liliopsida</taxon>
        <taxon>Poales</taxon>
        <taxon>Poaceae</taxon>
        <taxon>PACMAD clade</taxon>
        <taxon>Panicoideae</taxon>
        <taxon>Andropogonodae</taxon>
        <taxon>Andropogoneae</taxon>
        <taxon>Tripsacinae</taxon>
        <taxon>Zea</taxon>
    </lineage>
</organism>
<keyword evidence="5" id="KW-0378">Hydrolase</keyword>
<evidence type="ECO:0000256" key="2">
    <source>
        <dbReference type="ARBA" id="ARBA00001967"/>
    </source>
</evidence>
<keyword evidence="6" id="KW-0464">Manganese</keyword>
<name>A0A1D6NZT7_MAIZE</name>
<accession>A0A1D6NZT7</accession>
<protein>
    <submittedName>
        <fullName evidence="8">Uncharacterized conserved protein (UCP030210)</fullName>
    </submittedName>
</protein>
<evidence type="ECO:0000256" key="3">
    <source>
        <dbReference type="ARBA" id="ARBA00022596"/>
    </source>
</evidence>
<dbReference type="InterPro" id="IPR035073">
    <property type="entry name" value="At2g17340_3_helix_bundle"/>
</dbReference>
<dbReference type="GO" id="GO:0005524">
    <property type="term" value="F:ATP binding"/>
    <property type="evidence" value="ECO:0007669"/>
    <property type="project" value="InterPro"/>
</dbReference>
<dbReference type="Gene3D" id="3.40.50.10880">
    <property type="entry name" value="Uncharacterised protein PF01937, DUF89, domain 3"/>
    <property type="match status" value="1"/>
</dbReference>
<evidence type="ECO:0000256" key="5">
    <source>
        <dbReference type="ARBA" id="ARBA00022801"/>
    </source>
</evidence>
<proteinExistence type="predicted"/>
<dbReference type="GO" id="GO:0016787">
    <property type="term" value="F:hydrolase activity"/>
    <property type="evidence" value="ECO:0007669"/>
    <property type="project" value="UniProtKB-KW"/>
</dbReference>
<gene>
    <name evidence="8" type="ORF">ZEAMMB73_Zm00001d045911</name>
</gene>
<evidence type="ECO:0000256" key="1">
    <source>
        <dbReference type="ARBA" id="ARBA00001936"/>
    </source>
</evidence>
<dbReference type="InterPro" id="IPR004567">
    <property type="entry name" value="Type_II_PanK"/>
</dbReference>
<evidence type="ECO:0000259" key="7">
    <source>
        <dbReference type="Pfam" id="PF01937"/>
    </source>
</evidence>
<dbReference type="PANTHER" id="PTHR12280:SF35">
    <property type="entry name" value="4'-PHOSPHOPANTETHEINE PHOSPHATASE"/>
    <property type="match status" value="1"/>
</dbReference>
<evidence type="ECO:0000256" key="6">
    <source>
        <dbReference type="ARBA" id="ARBA00023211"/>
    </source>
</evidence>
<dbReference type="AlphaFoldDB" id="A0A1D6NZT7"/>
<keyword evidence="4" id="KW-0479">Metal-binding</keyword>
<evidence type="ECO:0000256" key="4">
    <source>
        <dbReference type="ARBA" id="ARBA00022723"/>
    </source>
</evidence>
<dbReference type="InterPro" id="IPR036075">
    <property type="entry name" value="ARMT-1-like_metal-bd_sf"/>
</dbReference>
<keyword evidence="3" id="KW-0533">Nickel</keyword>
<comment type="cofactor">
    <cofactor evidence="1">
        <name>Mn(2+)</name>
        <dbReference type="ChEBI" id="CHEBI:29035"/>
    </cofactor>
</comment>
<dbReference type="Pfam" id="PF01937">
    <property type="entry name" value="ARMT1-like_dom"/>
    <property type="match status" value="2"/>
</dbReference>
<dbReference type="GO" id="GO:0015937">
    <property type="term" value="P:coenzyme A biosynthetic process"/>
    <property type="evidence" value="ECO:0007669"/>
    <property type="project" value="InterPro"/>
</dbReference>
<comment type="cofactor">
    <cofactor evidence="2">
        <name>Ni(2+)</name>
        <dbReference type="ChEBI" id="CHEBI:49786"/>
    </cofactor>
</comment>
<dbReference type="Gene3D" id="1.10.285.20">
    <property type="entry name" value="Uncharacterised protein PF01937, DUF89, domain 2"/>
    <property type="match status" value="1"/>
</dbReference>
<sequence length="398" mass="44710">MESSSPSVPFPLLQAPVESTYRACTIPYRFPSDNPRKATPVEIQWIDLFLNSVPSFKYAPGLGLIRSPFPFRFRRLFPLTPCFDGFCRQRAENDPTVPDAPAKAEKFAQRLRELVLRELGFRDIFKKVKDEENAKAMSLFEGVIKRNDEIEDDGKRIENLVRGILAGNIFDLGSAQLAEVFAKDGMSFLASCQNLVSRPWVIDDLDAFKSKWTKKSWEKAVIFVDNSGADIILGILPFARELLRRGTKVHINPFMLLNSRECNYSTREYSLIFRGEQLLQVIRANVLQLEHARCCLLLLDTLKDADGKLSNVDASGLLVANSGNDLPVIDLSSVSPELAFMANDADLVVLEGMGRAIETNLYAQMKCDSIKIGMVKHPEVAQFLGGRLYDCVFKFNEA</sequence>
<dbReference type="SUPFAM" id="SSF111321">
    <property type="entry name" value="AF1104-like"/>
    <property type="match status" value="1"/>
</dbReference>
<dbReference type="Gene3D" id="1.20.1700.10">
    <property type="entry name" value="AF1104-like"/>
    <property type="match status" value="1"/>
</dbReference>
<feature type="domain" description="Damage-control phosphatase ARMT1-like metal-binding" evidence="7">
    <location>
        <begin position="108"/>
        <end position="251"/>
    </location>
</feature>
<evidence type="ECO:0000313" key="8">
    <source>
        <dbReference type="EMBL" id="AQL03411.1"/>
    </source>
</evidence>
<dbReference type="InterPro" id="IPR016949">
    <property type="entry name" value="At2g17340"/>
</dbReference>
<dbReference type="PANTHER" id="PTHR12280">
    <property type="entry name" value="PANTOTHENATE KINASE"/>
    <property type="match status" value="1"/>
</dbReference>
<dbReference type="GO" id="GO:0046872">
    <property type="term" value="F:metal ion binding"/>
    <property type="evidence" value="ECO:0007669"/>
    <property type="project" value="UniProtKB-KW"/>
</dbReference>
<dbReference type="InterPro" id="IPR002791">
    <property type="entry name" value="ARMT1-like_metal-bd"/>
</dbReference>